<proteinExistence type="predicted"/>
<comment type="caution">
    <text evidence="2">The sequence shown here is derived from an EMBL/GenBank/DDBJ whole genome shotgun (WGS) entry which is preliminary data.</text>
</comment>
<dbReference type="Proteomes" id="UP001176961">
    <property type="component" value="Unassembled WGS sequence"/>
</dbReference>
<keyword evidence="1" id="KW-0812">Transmembrane</keyword>
<evidence type="ECO:0000256" key="1">
    <source>
        <dbReference type="SAM" id="Phobius"/>
    </source>
</evidence>
<protein>
    <submittedName>
        <fullName evidence="2">Uncharacterized protein</fullName>
    </submittedName>
</protein>
<sequence>MSSEPTSAHITPWFWKCVVVYTIAFQGAVLLFYFDGNPFKVKIAPKKFVGFYLNAGRLGNQMFHMITGYGIARTMNRVHYLPFGRSR</sequence>
<feature type="transmembrane region" description="Helical" evidence="1">
    <location>
        <begin position="13"/>
        <end position="34"/>
    </location>
</feature>
<name>A0AA36MCF4_CYLNA</name>
<dbReference type="AlphaFoldDB" id="A0AA36MCF4"/>
<accession>A0AA36MCF4</accession>
<organism evidence="2 3">
    <name type="scientific">Cylicocyclus nassatus</name>
    <name type="common">Nematode worm</name>
    <dbReference type="NCBI Taxonomy" id="53992"/>
    <lineage>
        <taxon>Eukaryota</taxon>
        <taxon>Metazoa</taxon>
        <taxon>Ecdysozoa</taxon>
        <taxon>Nematoda</taxon>
        <taxon>Chromadorea</taxon>
        <taxon>Rhabditida</taxon>
        <taxon>Rhabditina</taxon>
        <taxon>Rhabditomorpha</taxon>
        <taxon>Strongyloidea</taxon>
        <taxon>Strongylidae</taxon>
        <taxon>Cylicocyclus</taxon>
    </lineage>
</organism>
<evidence type="ECO:0000313" key="2">
    <source>
        <dbReference type="EMBL" id="CAJ0607879.1"/>
    </source>
</evidence>
<feature type="non-terminal residue" evidence="2">
    <location>
        <position position="87"/>
    </location>
</feature>
<reference evidence="2" key="1">
    <citation type="submission" date="2023-07" db="EMBL/GenBank/DDBJ databases">
        <authorList>
            <consortium name="CYATHOMIX"/>
        </authorList>
    </citation>
    <scope>NUCLEOTIDE SEQUENCE</scope>
    <source>
        <strain evidence="2">N/A</strain>
    </source>
</reference>
<gene>
    <name evidence="2" type="ORF">CYNAS_LOCUS19862</name>
</gene>
<keyword evidence="1" id="KW-0472">Membrane</keyword>
<keyword evidence="1" id="KW-1133">Transmembrane helix</keyword>
<evidence type="ECO:0000313" key="3">
    <source>
        <dbReference type="Proteomes" id="UP001176961"/>
    </source>
</evidence>
<keyword evidence="3" id="KW-1185">Reference proteome</keyword>
<dbReference type="EMBL" id="CATQJL010000316">
    <property type="protein sequence ID" value="CAJ0607879.1"/>
    <property type="molecule type" value="Genomic_DNA"/>
</dbReference>